<feature type="binding site" evidence="9">
    <location>
        <position position="149"/>
    </location>
    <ligand>
        <name>substrate</name>
    </ligand>
</feature>
<gene>
    <name evidence="15" type="ORF">KHA91_10910</name>
</gene>
<dbReference type="SUPFAM" id="SSF51735">
    <property type="entry name" value="NAD(P)-binding Rossmann-fold domains"/>
    <property type="match status" value="1"/>
</dbReference>
<sequence length="507" mass="56836">MSFKIAFIGAGSIGFTRGLLRDLLAVPEFNNIEVAFTDINERNLDMVTQLCQRDIDENGLNIKIHSTVDRREAFKDAKYIFSVVRIGGLEAFQTDVDIPLKYGIDQCVGDTLCAGGIMYGQRGIVEMLNICKDIKEVADPDCLLLNYANPMAMITWACNKYGGVKTIGLCHGVQGGHWQIAQVLGLKKEEVDIICAGINHQTWYISVKHNGEDLTGKLLEAFENHPEYSKTEKVRIDMLRRFGYYSTESNGHLSEYVPWYRKRPEEINEWIDLGSWINGETGGYLRVCTEGRNWFETDFPNWLKEKPLEYIQENRSEEHGSYIIEGLETGRVYRGHFNVVNNGVISNLPDDAVIEAPGYVDSNGINMPQVGDLPLGPAAVCNVSISVQRLAVEAAVNGNDFLLRQAMMMDPLTGAVCNPKEIWQMTDELLVAQEKWLPQYGEAIEKAKERLALGDLIPTKEDYQGAARLKVKTVEEMAEDRDAANKNAGEADKAKERPSALIKTQQK</sequence>
<dbReference type="Pfam" id="PF11975">
    <property type="entry name" value="Glyco_hydro_4C"/>
    <property type="match status" value="1"/>
</dbReference>
<keyword evidence="10" id="KW-0170">Cobalt</keyword>
<keyword evidence="6 10" id="KW-0464">Manganese</keyword>
<evidence type="ECO:0000256" key="10">
    <source>
        <dbReference type="PIRSR" id="PIRSR601088-3"/>
    </source>
</evidence>
<feature type="compositionally biased region" description="Basic and acidic residues" evidence="13">
    <location>
        <begin position="478"/>
        <end position="498"/>
    </location>
</feature>
<proteinExistence type="inferred from homology"/>
<dbReference type="GO" id="GO:0016616">
    <property type="term" value="F:oxidoreductase activity, acting on the CH-OH group of donors, NAD or NADP as acceptor"/>
    <property type="evidence" value="ECO:0007669"/>
    <property type="project" value="InterPro"/>
</dbReference>
<evidence type="ECO:0000259" key="14">
    <source>
        <dbReference type="Pfam" id="PF11975"/>
    </source>
</evidence>
<keyword evidence="7" id="KW-0119">Carbohydrate metabolism</keyword>
<evidence type="ECO:0000256" key="1">
    <source>
        <dbReference type="ARBA" id="ARBA00001936"/>
    </source>
</evidence>
<evidence type="ECO:0000256" key="5">
    <source>
        <dbReference type="ARBA" id="ARBA00023027"/>
    </source>
</evidence>
<comment type="cofactor">
    <cofactor evidence="12">
        <name>NAD(+)</name>
        <dbReference type="ChEBI" id="CHEBI:57540"/>
    </cofactor>
    <text evidence="12">Binds 1 NAD(+) per subunit.</text>
</comment>
<evidence type="ECO:0000313" key="15">
    <source>
        <dbReference type="EMBL" id="MBS4223254.1"/>
    </source>
</evidence>
<dbReference type="GO" id="GO:0046872">
    <property type="term" value="F:metal ion binding"/>
    <property type="evidence" value="ECO:0007669"/>
    <property type="project" value="UniProtKB-KW"/>
</dbReference>
<dbReference type="GO" id="GO:0004553">
    <property type="term" value="F:hydrolase activity, hydrolyzing O-glycosyl compounds"/>
    <property type="evidence" value="ECO:0007669"/>
    <property type="project" value="InterPro"/>
</dbReference>
<name>A0A942UUQ8_9BACI</name>
<feature type="binding site" evidence="10">
    <location>
        <position position="200"/>
    </location>
    <ligand>
        <name>Mn(2+)</name>
        <dbReference type="ChEBI" id="CHEBI:29035"/>
    </ligand>
</feature>
<dbReference type="NCBIfam" id="NF011657">
    <property type="entry name" value="PRK15076.1"/>
    <property type="match status" value="1"/>
</dbReference>
<dbReference type="GO" id="GO:0005975">
    <property type="term" value="P:carbohydrate metabolic process"/>
    <property type="evidence" value="ECO:0007669"/>
    <property type="project" value="InterPro"/>
</dbReference>
<dbReference type="SUPFAM" id="SSF56327">
    <property type="entry name" value="LDH C-terminal domain-like"/>
    <property type="match status" value="1"/>
</dbReference>
<dbReference type="CDD" id="cd05297">
    <property type="entry name" value="GH4_alpha_glucosidase_galactosidase"/>
    <property type="match status" value="1"/>
</dbReference>
<dbReference type="PANTHER" id="PTHR32092">
    <property type="entry name" value="6-PHOSPHO-BETA-GLUCOSIDASE-RELATED"/>
    <property type="match status" value="1"/>
</dbReference>
<evidence type="ECO:0000256" key="4">
    <source>
        <dbReference type="ARBA" id="ARBA00022801"/>
    </source>
</evidence>
<evidence type="ECO:0000256" key="9">
    <source>
        <dbReference type="PIRSR" id="PIRSR601088-2"/>
    </source>
</evidence>
<evidence type="ECO:0000313" key="16">
    <source>
        <dbReference type="Proteomes" id="UP000676456"/>
    </source>
</evidence>
<dbReference type="EMBL" id="JAGYPN010000002">
    <property type="protein sequence ID" value="MBS4223254.1"/>
    <property type="molecule type" value="Genomic_DNA"/>
</dbReference>
<protein>
    <submittedName>
        <fullName evidence="15">Alpha-glucosidase/alpha-galactosidase</fullName>
    </submittedName>
</protein>
<dbReference type="InterPro" id="IPR036291">
    <property type="entry name" value="NAD(P)-bd_dom_sf"/>
</dbReference>
<evidence type="ECO:0000256" key="8">
    <source>
        <dbReference type="ARBA" id="ARBA00023295"/>
    </source>
</evidence>
<comment type="cofactor">
    <cofactor evidence="1">
        <name>Mn(2+)</name>
        <dbReference type="ChEBI" id="CHEBI:29035"/>
    </cofactor>
</comment>
<evidence type="ECO:0000256" key="13">
    <source>
        <dbReference type="SAM" id="MobiDB-lite"/>
    </source>
</evidence>
<dbReference type="InterPro" id="IPR015955">
    <property type="entry name" value="Lactate_DH/Glyco_Ohase_4_C"/>
</dbReference>
<dbReference type="InterPro" id="IPR001088">
    <property type="entry name" value="Glyco_hydro_4"/>
</dbReference>
<comment type="similarity">
    <text evidence="2 12">Belongs to the glycosyl hydrolase 4 family.</text>
</comment>
<feature type="region of interest" description="Disordered" evidence="13">
    <location>
        <begin position="478"/>
        <end position="507"/>
    </location>
</feature>
<dbReference type="InterPro" id="IPR053715">
    <property type="entry name" value="GH4_Enzyme_sf"/>
</dbReference>
<keyword evidence="3 10" id="KW-0479">Metal-binding</keyword>
<evidence type="ECO:0000256" key="3">
    <source>
        <dbReference type="ARBA" id="ARBA00022723"/>
    </source>
</evidence>
<dbReference type="Pfam" id="PF02056">
    <property type="entry name" value="Glyco_hydro_4"/>
    <property type="match status" value="1"/>
</dbReference>
<evidence type="ECO:0000256" key="11">
    <source>
        <dbReference type="PIRSR" id="PIRSR601088-4"/>
    </source>
</evidence>
<dbReference type="PRINTS" id="PR00732">
    <property type="entry name" value="GLHYDRLASE4"/>
</dbReference>
<dbReference type="Proteomes" id="UP000676456">
    <property type="component" value="Unassembled WGS sequence"/>
</dbReference>
<evidence type="ECO:0000256" key="2">
    <source>
        <dbReference type="ARBA" id="ARBA00010141"/>
    </source>
</evidence>
<keyword evidence="16" id="KW-1185">Reference proteome</keyword>
<comment type="caution">
    <text evidence="15">The sequence shown here is derived from an EMBL/GenBank/DDBJ whole genome shotgun (WGS) entry which is preliminary data.</text>
</comment>
<feature type="binding site" evidence="10">
    <location>
        <position position="170"/>
    </location>
    <ligand>
        <name>Mn(2+)</name>
        <dbReference type="ChEBI" id="CHEBI:29035"/>
    </ligand>
</feature>
<feature type="site" description="Increases basicity of active site Tyr" evidence="11">
    <location>
        <position position="110"/>
    </location>
</feature>
<feature type="domain" description="Glycosyl hydrolase family 4 C-terminal" evidence="14">
    <location>
        <begin position="195"/>
        <end position="413"/>
    </location>
</feature>
<keyword evidence="10" id="KW-0533">Nickel</keyword>
<organism evidence="15 16">
    <name type="scientific">Lederbergia citrea</name>
    <dbReference type="NCBI Taxonomy" id="2833581"/>
    <lineage>
        <taxon>Bacteria</taxon>
        <taxon>Bacillati</taxon>
        <taxon>Bacillota</taxon>
        <taxon>Bacilli</taxon>
        <taxon>Bacillales</taxon>
        <taxon>Bacillaceae</taxon>
        <taxon>Lederbergia</taxon>
    </lineage>
</organism>
<dbReference type="AlphaFoldDB" id="A0A942UUQ8"/>
<accession>A0A942UUQ8</accession>
<evidence type="ECO:0000256" key="7">
    <source>
        <dbReference type="ARBA" id="ARBA00023277"/>
    </source>
</evidence>
<keyword evidence="4 12" id="KW-0378">Hydrolase</keyword>
<evidence type="ECO:0000256" key="6">
    <source>
        <dbReference type="ARBA" id="ARBA00023211"/>
    </source>
</evidence>
<evidence type="ECO:0000256" key="12">
    <source>
        <dbReference type="RuleBase" id="RU361152"/>
    </source>
</evidence>
<dbReference type="RefSeq" id="WP_213098283.1">
    <property type="nucleotide sequence ID" value="NZ_JAGYPN010000002.1"/>
</dbReference>
<keyword evidence="5 12" id="KW-0520">NAD</keyword>
<dbReference type="InterPro" id="IPR019802">
    <property type="entry name" value="GlycHydrolase_4_CS"/>
</dbReference>
<dbReference type="PANTHER" id="PTHR32092:SF6">
    <property type="entry name" value="ALPHA-GALACTOSIDASE"/>
    <property type="match status" value="1"/>
</dbReference>
<keyword evidence="10" id="KW-0408">Iron</keyword>
<dbReference type="PROSITE" id="PS01324">
    <property type="entry name" value="GLYCOSYL_HYDROL_F4"/>
    <property type="match status" value="1"/>
</dbReference>
<dbReference type="InterPro" id="IPR022616">
    <property type="entry name" value="Glyco_hydro_4_C"/>
</dbReference>
<dbReference type="Gene3D" id="3.90.1820.10">
    <property type="entry name" value="AglA-like glucosidase"/>
    <property type="match status" value="1"/>
</dbReference>
<keyword evidence="8 12" id="KW-0326">Glycosidase</keyword>
<reference evidence="15 16" key="1">
    <citation type="submission" date="2021-05" db="EMBL/GenBank/DDBJ databases">
        <title>Novel Bacillus species.</title>
        <authorList>
            <person name="Liu G."/>
        </authorList>
    </citation>
    <scope>NUCLEOTIDE SEQUENCE [LARGE SCALE GENOMIC DNA]</scope>
    <source>
        <strain evidence="15 16">FJAT-49682</strain>
    </source>
</reference>